<keyword evidence="3" id="KW-1185">Reference proteome</keyword>
<feature type="region of interest" description="Disordered" evidence="1">
    <location>
        <begin position="1"/>
        <end position="26"/>
    </location>
</feature>
<name>A0ABP8DQK1_9ACTN</name>
<accession>A0ABP8DQK1</accession>
<proteinExistence type="predicted"/>
<evidence type="ECO:0000256" key="1">
    <source>
        <dbReference type="SAM" id="MobiDB-lite"/>
    </source>
</evidence>
<reference evidence="3" key="1">
    <citation type="journal article" date="2019" name="Int. J. Syst. Evol. Microbiol.">
        <title>The Global Catalogue of Microorganisms (GCM) 10K type strain sequencing project: providing services to taxonomists for standard genome sequencing and annotation.</title>
        <authorList>
            <consortium name="The Broad Institute Genomics Platform"/>
            <consortium name="The Broad Institute Genome Sequencing Center for Infectious Disease"/>
            <person name="Wu L."/>
            <person name="Ma J."/>
        </authorList>
    </citation>
    <scope>NUCLEOTIDE SEQUENCE [LARGE SCALE GENOMIC DNA]</scope>
    <source>
        <strain evidence="3">JCM 17441</strain>
    </source>
</reference>
<comment type="caution">
    <text evidence="2">The sequence shown here is derived from an EMBL/GenBank/DDBJ whole genome shotgun (WGS) entry which is preliminary data.</text>
</comment>
<dbReference type="Proteomes" id="UP001500620">
    <property type="component" value="Unassembled WGS sequence"/>
</dbReference>
<evidence type="ECO:0000313" key="2">
    <source>
        <dbReference type="EMBL" id="GAA4261504.1"/>
    </source>
</evidence>
<gene>
    <name evidence="2" type="ORF">GCM10022255_094340</name>
</gene>
<feature type="compositionally biased region" description="Basic residues" evidence="1">
    <location>
        <begin position="9"/>
        <end position="20"/>
    </location>
</feature>
<dbReference type="EMBL" id="BAABAT010000046">
    <property type="protein sequence ID" value="GAA4261504.1"/>
    <property type="molecule type" value="Genomic_DNA"/>
</dbReference>
<protein>
    <submittedName>
        <fullName evidence="2">Uncharacterized protein</fullName>
    </submittedName>
</protein>
<organism evidence="2 3">
    <name type="scientific">Dactylosporangium darangshiense</name>
    <dbReference type="NCBI Taxonomy" id="579108"/>
    <lineage>
        <taxon>Bacteria</taxon>
        <taxon>Bacillati</taxon>
        <taxon>Actinomycetota</taxon>
        <taxon>Actinomycetes</taxon>
        <taxon>Micromonosporales</taxon>
        <taxon>Micromonosporaceae</taxon>
        <taxon>Dactylosporangium</taxon>
    </lineage>
</organism>
<evidence type="ECO:0000313" key="3">
    <source>
        <dbReference type="Proteomes" id="UP001500620"/>
    </source>
</evidence>
<sequence>MAEPDARASRRRPARRRRAFGHSGSERIILSSGRSRAGSTSVAAETVGHVPRPHRVRHLFAALNGIVDRANVA</sequence>